<dbReference type="EMBL" id="PQFF01000095">
    <property type="protein sequence ID" value="RHZ82964.1"/>
    <property type="molecule type" value="Genomic_DNA"/>
</dbReference>
<organism evidence="1 2">
    <name type="scientific">Diversispora epigaea</name>
    <dbReference type="NCBI Taxonomy" id="1348612"/>
    <lineage>
        <taxon>Eukaryota</taxon>
        <taxon>Fungi</taxon>
        <taxon>Fungi incertae sedis</taxon>
        <taxon>Mucoromycota</taxon>
        <taxon>Glomeromycotina</taxon>
        <taxon>Glomeromycetes</taxon>
        <taxon>Diversisporales</taxon>
        <taxon>Diversisporaceae</taxon>
        <taxon>Diversispora</taxon>
    </lineage>
</organism>
<accession>A0A397JCP4</accession>
<evidence type="ECO:0000313" key="2">
    <source>
        <dbReference type="Proteomes" id="UP000266861"/>
    </source>
</evidence>
<gene>
    <name evidence="1" type="ORF">Glove_102g96</name>
</gene>
<dbReference type="Proteomes" id="UP000266861">
    <property type="component" value="Unassembled WGS sequence"/>
</dbReference>
<protein>
    <submittedName>
        <fullName evidence="1">Uncharacterized protein</fullName>
    </submittedName>
</protein>
<name>A0A397JCP4_9GLOM</name>
<dbReference type="OrthoDB" id="2444511at2759"/>
<keyword evidence="2" id="KW-1185">Reference proteome</keyword>
<proteinExistence type="predicted"/>
<comment type="caution">
    <text evidence="1">The sequence shown here is derived from an EMBL/GenBank/DDBJ whole genome shotgun (WGS) entry which is preliminary data.</text>
</comment>
<sequence>MGEQLMKCDIDIPPSKRQKREEVLQELICIRPNLKGKIVYFFSTLDKYFEGVLFYNTKEKKAQIYCNKRNQMFKTFSQWINSLKKRGLFKGFRSAITTIFLEPDPISLSIATILHNSDHKPY</sequence>
<evidence type="ECO:0000313" key="1">
    <source>
        <dbReference type="EMBL" id="RHZ82964.1"/>
    </source>
</evidence>
<reference evidence="1 2" key="1">
    <citation type="submission" date="2018-08" db="EMBL/GenBank/DDBJ databases">
        <title>Genome and evolution of the arbuscular mycorrhizal fungus Diversispora epigaea (formerly Glomus versiforme) and its bacterial endosymbionts.</title>
        <authorList>
            <person name="Sun X."/>
            <person name="Fei Z."/>
            <person name="Harrison M."/>
        </authorList>
    </citation>
    <scope>NUCLEOTIDE SEQUENCE [LARGE SCALE GENOMIC DNA]</scope>
    <source>
        <strain evidence="1 2">IT104</strain>
    </source>
</reference>
<dbReference type="AlphaFoldDB" id="A0A397JCP4"/>